<keyword evidence="3" id="KW-0808">Transferase</keyword>
<evidence type="ECO:0000256" key="2">
    <source>
        <dbReference type="ARBA" id="ARBA00022603"/>
    </source>
</evidence>
<keyword evidence="9" id="KW-1185">Reference proteome</keyword>
<dbReference type="NCBIfam" id="TIGR03534">
    <property type="entry name" value="RF_mod_PrmC"/>
    <property type="match status" value="1"/>
</dbReference>
<dbReference type="PANTHER" id="PTHR18895">
    <property type="entry name" value="HEMK METHYLTRANSFERASE"/>
    <property type="match status" value="1"/>
</dbReference>
<dbReference type="InterPro" id="IPR019874">
    <property type="entry name" value="RF_methyltr_PrmC"/>
</dbReference>
<evidence type="ECO:0000256" key="5">
    <source>
        <dbReference type="ARBA" id="ARBA00048391"/>
    </source>
</evidence>
<sequence>MNKHLLVLVQLQHDLTPSLLSSHHRYKYFLGNSRLLSLPKINNSNNINISINNNINSNNNYNISIINNYFYRKNCYCSTKKSFGNNENTNNNSNNNDNGITTTTTTSSISAAADNSSLFTKFINNNNNNSNNFNAKQLLDSSRKFLKSSTNNDIKESAILDSRILIEHVLQLKPNARIPPTLNLTDSQYQQFSELISRRFKDEPIAYIVGYRYFWKHQFRCDRSTLIPRPDSETLIDQIVMLREYENFSPTNILDLGTGTGCLLLSLLNEFPNATGVGVDQSLDALEIAKYNSISIDKQNSSDNNSSNNIINNRVEFIQSNWLSSLSNNKKYQLIISNPPYISHSDYINLNPTVKLFEPKTALVADNNGLKDYEIIAKSIVDKDILDRDNGLVVFEIGMNQENDIIKIMESNGFELKCQGKDLGRIIRCLVFKYKIK</sequence>
<dbReference type="InterPro" id="IPR007848">
    <property type="entry name" value="Small_mtfrase_dom"/>
</dbReference>
<dbReference type="GeneID" id="31367262"/>
<dbReference type="RefSeq" id="XP_020426896.1">
    <property type="nucleotide sequence ID" value="XM_020582542.1"/>
</dbReference>
<dbReference type="GO" id="GO:0032259">
    <property type="term" value="P:methylation"/>
    <property type="evidence" value="ECO:0007669"/>
    <property type="project" value="UniProtKB-KW"/>
</dbReference>
<dbReference type="STRING" id="670386.D3BUH4"/>
<evidence type="ECO:0000256" key="1">
    <source>
        <dbReference type="ARBA" id="ARBA00012771"/>
    </source>
</evidence>
<protein>
    <recommendedName>
        <fullName evidence="1">peptide chain release factor N(5)-glutamine methyltransferase</fullName>
        <ecNumber evidence="1">2.1.1.297</ecNumber>
    </recommendedName>
</protein>
<proteinExistence type="predicted"/>
<dbReference type="Pfam" id="PF05175">
    <property type="entry name" value="MTS"/>
    <property type="match status" value="1"/>
</dbReference>
<reference evidence="8 9" key="1">
    <citation type="journal article" date="2011" name="Genome Res.">
        <title>Phylogeny-wide analysis of social amoeba genomes highlights ancient origins for complex intercellular communication.</title>
        <authorList>
            <person name="Heidel A.J."/>
            <person name="Lawal H.M."/>
            <person name="Felder M."/>
            <person name="Schilde C."/>
            <person name="Helps N.R."/>
            <person name="Tunggal B."/>
            <person name="Rivero F."/>
            <person name="John U."/>
            <person name="Schleicher M."/>
            <person name="Eichinger L."/>
            <person name="Platzer M."/>
            <person name="Noegel A.A."/>
            <person name="Schaap P."/>
            <person name="Gloeckner G."/>
        </authorList>
    </citation>
    <scope>NUCLEOTIDE SEQUENCE [LARGE SCALE GENOMIC DNA]</scope>
    <source>
        <strain evidence="9">ATCC 26659 / Pp 5 / PN500</strain>
    </source>
</reference>
<dbReference type="NCBIfam" id="TIGR00536">
    <property type="entry name" value="hemK_fam"/>
    <property type="match status" value="1"/>
</dbReference>
<name>D3BUH4_HETP5</name>
<accession>D3BUH4</accession>
<dbReference type="GO" id="GO:0102559">
    <property type="term" value="F:peptide chain release factor N(5)-glutamine methyltransferase activity"/>
    <property type="evidence" value="ECO:0007669"/>
    <property type="project" value="UniProtKB-EC"/>
</dbReference>
<dbReference type="PANTHER" id="PTHR18895:SF74">
    <property type="entry name" value="MTRF1L RELEASE FACTOR GLUTAMINE METHYLTRANSFERASE"/>
    <property type="match status" value="1"/>
</dbReference>
<evidence type="ECO:0000259" key="6">
    <source>
        <dbReference type="Pfam" id="PF05175"/>
    </source>
</evidence>
<comment type="caution">
    <text evidence="8">The sequence shown here is derived from an EMBL/GenBank/DDBJ whole genome shotgun (WGS) entry which is preliminary data.</text>
</comment>
<dbReference type="CDD" id="cd02440">
    <property type="entry name" value="AdoMet_MTases"/>
    <property type="match status" value="1"/>
</dbReference>
<dbReference type="AlphaFoldDB" id="D3BUH4"/>
<dbReference type="EC" id="2.1.1.297" evidence="1"/>
<dbReference type="GO" id="GO:0003676">
    <property type="term" value="F:nucleic acid binding"/>
    <property type="evidence" value="ECO:0007669"/>
    <property type="project" value="InterPro"/>
</dbReference>
<feature type="domain" description="Release factor glutamine methyltransferase N-terminal" evidence="7">
    <location>
        <begin position="138"/>
        <end position="210"/>
    </location>
</feature>
<dbReference type="Gene3D" id="1.10.8.10">
    <property type="entry name" value="DNA helicase RuvA subunit, C-terminal domain"/>
    <property type="match status" value="1"/>
</dbReference>
<dbReference type="GO" id="GO:0005739">
    <property type="term" value="C:mitochondrion"/>
    <property type="evidence" value="ECO:0007669"/>
    <property type="project" value="TreeGrafter"/>
</dbReference>
<organism evidence="8 9">
    <name type="scientific">Heterostelium pallidum (strain ATCC 26659 / Pp 5 / PN500)</name>
    <name type="common">Cellular slime mold</name>
    <name type="synonym">Polysphondylium pallidum</name>
    <dbReference type="NCBI Taxonomy" id="670386"/>
    <lineage>
        <taxon>Eukaryota</taxon>
        <taxon>Amoebozoa</taxon>
        <taxon>Evosea</taxon>
        <taxon>Eumycetozoa</taxon>
        <taxon>Dictyostelia</taxon>
        <taxon>Acytosteliales</taxon>
        <taxon>Acytosteliaceae</taxon>
        <taxon>Heterostelium</taxon>
    </lineage>
</organism>
<dbReference type="SUPFAM" id="SSF53335">
    <property type="entry name" value="S-adenosyl-L-methionine-dependent methyltransferases"/>
    <property type="match status" value="1"/>
</dbReference>
<evidence type="ECO:0000256" key="4">
    <source>
        <dbReference type="ARBA" id="ARBA00022691"/>
    </source>
</evidence>
<evidence type="ECO:0000256" key="3">
    <source>
        <dbReference type="ARBA" id="ARBA00022679"/>
    </source>
</evidence>
<dbReference type="InterPro" id="IPR040758">
    <property type="entry name" value="PrmC_N"/>
</dbReference>
<dbReference type="InterPro" id="IPR002052">
    <property type="entry name" value="DNA_methylase_N6_adenine_CS"/>
</dbReference>
<dbReference type="InterPro" id="IPR029063">
    <property type="entry name" value="SAM-dependent_MTases_sf"/>
</dbReference>
<dbReference type="PROSITE" id="PS00092">
    <property type="entry name" value="N6_MTASE"/>
    <property type="match status" value="1"/>
</dbReference>
<comment type="catalytic activity">
    <reaction evidence="5">
        <text>L-glutaminyl-[peptide chain release factor] + S-adenosyl-L-methionine = N(5)-methyl-L-glutaminyl-[peptide chain release factor] + S-adenosyl-L-homocysteine + H(+)</text>
        <dbReference type="Rhea" id="RHEA:42896"/>
        <dbReference type="Rhea" id="RHEA-COMP:10271"/>
        <dbReference type="Rhea" id="RHEA-COMP:10272"/>
        <dbReference type="ChEBI" id="CHEBI:15378"/>
        <dbReference type="ChEBI" id="CHEBI:30011"/>
        <dbReference type="ChEBI" id="CHEBI:57856"/>
        <dbReference type="ChEBI" id="CHEBI:59789"/>
        <dbReference type="ChEBI" id="CHEBI:61891"/>
        <dbReference type="EC" id="2.1.1.297"/>
    </reaction>
</comment>
<dbReference type="Proteomes" id="UP000001396">
    <property type="component" value="Unassembled WGS sequence"/>
</dbReference>
<keyword evidence="2" id="KW-0489">Methyltransferase</keyword>
<evidence type="ECO:0000313" key="9">
    <source>
        <dbReference type="Proteomes" id="UP000001396"/>
    </source>
</evidence>
<dbReference type="Gene3D" id="3.40.50.150">
    <property type="entry name" value="Vaccinia Virus protein VP39"/>
    <property type="match status" value="1"/>
</dbReference>
<dbReference type="OMA" id="GYRYFWK"/>
<dbReference type="FunCoup" id="D3BUH4">
    <property type="interactions" value="15"/>
</dbReference>
<dbReference type="InterPro" id="IPR004556">
    <property type="entry name" value="HemK-like"/>
</dbReference>
<dbReference type="InterPro" id="IPR050320">
    <property type="entry name" value="N5-glutamine_MTase"/>
</dbReference>
<feature type="domain" description="Methyltransferase small" evidence="6">
    <location>
        <begin position="249"/>
        <end position="346"/>
    </location>
</feature>
<dbReference type="InParanoid" id="D3BUH4"/>
<evidence type="ECO:0000259" key="7">
    <source>
        <dbReference type="Pfam" id="PF17827"/>
    </source>
</evidence>
<dbReference type="EMBL" id="ADBJ01000060">
    <property type="protein sequence ID" value="EFA74762.1"/>
    <property type="molecule type" value="Genomic_DNA"/>
</dbReference>
<keyword evidence="4" id="KW-0949">S-adenosyl-L-methionine</keyword>
<gene>
    <name evidence="8" type="ORF">PPL_11794</name>
</gene>
<dbReference type="Pfam" id="PF17827">
    <property type="entry name" value="PrmC_N"/>
    <property type="match status" value="1"/>
</dbReference>
<evidence type="ECO:0000313" key="8">
    <source>
        <dbReference type="EMBL" id="EFA74762.1"/>
    </source>
</evidence>